<evidence type="ECO:0000313" key="2">
    <source>
        <dbReference type="EMBL" id="QCD81283.1"/>
    </source>
</evidence>
<accession>A0A4D6KX96</accession>
<dbReference type="SUPFAM" id="SSF55008">
    <property type="entry name" value="HMA, heavy metal-associated domain"/>
    <property type="match status" value="1"/>
</dbReference>
<gene>
    <name evidence="2" type="ORF">DEO72_LG2g1608</name>
</gene>
<dbReference type="InterPro" id="IPR006121">
    <property type="entry name" value="HMA_dom"/>
</dbReference>
<sequence>MAINNTESELCMKATTNHNRSLLHMENLTLPPFQVVVIAANMRCNGCRGRVFRVVSRMTGLTEYTVDLQKREVTIKGDFMANCNLQDESIRSSSLLSAKDEPKSLSTFLAHSH</sequence>
<dbReference type="PANTHER" id="PTHR46119:SF15">
    <property type="entry name" value="PROTEIN SODIUM POTASSIUM ROOT DEFECTIVE 2"/>
    <property type="match status" value="1"/>
</dbReference>
<protein>
    <recommendedName>
        <fullName evidence="1">HMA domain-containing protein</fullName>
    </recommendedName>
</protein>
<dbReference type="PANTHER" id="PTHR46119">
    <property type="entry name" value="OS08G0405700 PROTEIN"/>
    <property type="match status" value="1"/>
</dbReference>
<reference evidence="2 3" key="1">
    <citation type="submission" date="2019-04" db="EMBL/GenBank/DDBJ databases">
        <title>An improved genome assembly and genetic linkage map for asparagus bean, Vigna unguiculata ssp. sesquipedialis.</title>
        <authorList>
            <person name="Xia Q."/>
            <person name="Zhang R."/>
            <person name="Dong Y."/>
        </authorList>
    </citation>
    <scope>NUCLEOTIDE SEQUENCE [LARGE SCALE GENOMIC DNA]</scope>
    <source>
        <tissue evidence="2">Leaf</tissue>
    </source>
</reference>
<dbReference type="Pfam" id="PF00403">
    <property type="entry name" value="HMA"/>
    <property type="match status" value="1"/>
</dbReference>
<dbReference type="InterPro" id="IPR044526">
    <property type="entry name" value="NAKR1-3"/>
</dbReference>
<organism evidence="2 3">
    <name type="scientific">Vigna unguiculata</name>
    <name type="common">Cowpea</name>
    <dbReference type="NCBI Taxonomy" id="3917"/>
    <lineage>
        <taxon>Eukaryota</taxon>
        <taxon>Viridiplantae</taxon>
        <taxon>Streptophyta</taxon>
        <taxon>Embryophyta</taxon>
        <taxon>Tracheophyta</taxon>
        <taxon>Spermatophyta</taxon>
        <taxon>Magnoliopsida</taxon>
        <taxon>eudicotyledons</taxon>
        <taxon>Gunneridae</taxon>
        <taxon>Pentapetalae</taxon>
        <taxon>rosids</taxon>
        <taxon>fabids</taxon>
        <taxon>Fabales</taxon>
        <taxon>Fabaceae</taxon>
        <taxon>Papilionoideae</taxon>
        <taxon>50 kb inversion clade</taxon>
        <taxon>NPAAA clade</taxon>
        <taxon>indigoferoid/millettioid clade</taxon>
        <taxon>Phaseoleae</taxon>
        <taxon>Vigna</taxon>
    </lineage>
</organism>
<name>A0A4D6KX96_VIGUN</name>
<feature type="domain" description="HMA" evidence="1">
    <location>
        <begin position="33"/>
        <end position="98"/>
    </location>
</feature>
<dbReference type="CDD" id="cd00371">
    <property type="entry name" value="HMA"/>
    <property type="match status" value="1"/>
</dbReference>
<evidence type="ECO:0000313" key="3">
    <source>
        <dbReference type="Proteomes" id="UP000501690"/>
    </source>
</evidence>
<dbReference type="Proteomes" id="UP000501690">
    <property type="component" value="Linkage Group LG2"/>
</dbReference>
<proteinExistence type="predicted"/>
<dbReference type="Gramene" id="Vigun03g303700.1.v1.2">
    <property type="protein sequence ID" value="Vigun03g303700.1.v1.2"/>
    <property type="gene ID" value="Vigun03g303700.v1.2"/>
</dbReference>
<dbReference type="Gene3D" id="3.30.70.100">
    <property type="match status" value="1"/>
</dbReference>
<keyword evidence="3" id="KW-1185">Reference proteome</keyword>
<evidence type="ECO:0000259" key="1">
    <source>
        <dbReference type="PROSITE" id="PS50846"/>
    </source>
</evidence>
<dbReference type="OrthoDB" id="1295525at2759"/>
<dbReference type="EMBL" id="CP039346">
    <property type="protein sequence ID" value="QCD81283.1"/>
    <property type="molecule type" value="Genomic_DNA"/>
</dbReference>
<dbReference type="GO" id="GO:0046872">
    <property type="term" value="F:metal ion binding"/>
    <property type="evidence" value="ECO:0007669"/>
    <property type="project" value="InterPro"/>
</dbReference>
<dbReference type="InterPro" id="IPR036163">
    <property type="entry name" value="HMA_dom_sf"/>
</dbReference>
<dbReference type="PROSITE" id="PS50846">
    <property type="entry name" value="HMA_2"/>
    <property type="match status" value="1"/>
</dbReference>
<dbReference type="AlphaFoldDB" id="A0A4D6KX96"/>